<feature type="compositionally biased region" description="Low complexity" evidence="2">
    <location>
        <begin position="219"/>
        <end position="231"/>
    </location>
</feature>
<dbReference type="Proteomes" id="UP001378592">
    <property type="component" value="Unassembled WGS sequence"/>
</dbReference>
<comment type="caution">
    <text evidence="4">The sequence shown here is derived from an EMBL/GenBank/DDBJ whole genome shotgun (WGS) entry which is preliminary data.</text>
</comment>
<evidence type="ECO:0000256" key="1">
    <source>
        <dbReference type="ARBA" id="ARBA00010576"/>
    </source>
</evidence>
<keyword evidence="5" id="KW-1185">Reference proteome</keyword>
<evidence type="ECO:0000313" key="5">
    <source>
        <dbReference type="Proteomes" id="UP001378592"/>
    </source>
</evidence>
<gene>
    <name evidence="4" type="ORF">R5R35_009442</name>
</gene>
<dbReference type="InterPro" id="IPR025740">
    <property type="entry name" value="FAM110"/>
</dbReference>
<feature type="region of interest" description="Disordered" evidence="2">
    <location>
        <begin position="326"/>
        <end position="385"/>
    </location>
</feature>
<reference evidence="4 5" key="1">
    <citation type="submission" date="2024-03" db="EMBL/GenBank/DDBJ databases">
        <title>The genome assembly and annotation of the cricket Gryllus longicercus Weissman &amp; Gray.</title>
        <authorList>
            <person name="Szrajer S."/>
            <person name="Gray D."/>
            <person name="Ylla G."/>
        </authorList>
    </citation>
    <scope>NUCLEOTIDE SEQUENCE [LARGE SCALE GENOMIC DNA]</scope>
    <source>
        <strain evidence="4">DAG 2021-001</strain>
        <tissue evidence="4">Whole body minus gut</tissue>
    </source>
</reference>
<feature type="region of interest" description="Disordered" evidence="2">
    <location>
        <begin position="219"/>
        <end position="273"/>
    </location>
</feature>
<feature type="region of interest" description="Disordered" evidence="2">
    <location>
        <begin position="120"/>
        <end position="159"/>
    </location>
</feature>
<feature type="compositionally biased region" description="Basic and acidic residues" evidence="2">
    <location>
        <begin position="367"/>
        <end position="382"/>
    </location>
</feature>
<feature type="compositionally biased region" description="Pro residues" evidence="2">
    <location>
        <begin position="127"/>
        <end position="136"/>
    </location>
</feature>
<sequence length="493" mass="53149">MSSLFLDNSIRQFYCASKRKSAVELLQETKAFYVKSETVLDRQQQLKHAGHLQVTSSAMDTVFLRGPRPRSDPAPDHKYIHPHVLLLSPAVAPAVAPRAVSLAPACAPAPAPAPAVPPPLASAAAAAPPPPLPPKSPRLVSAAQRRAGSHPSGGSDQLQTKLRRLLNADSKENLFLGGGPWADEDSKTVACDERPFTRNSCPRSPAGCSIHKSLPDLHAGAATSPTTSTEASEVRSISSRLGRRSCGSAMSTHSSGGIAQKALKESTPKNAPCVTPFMNSQHRAHPIMKSETVITHRSGMHSLDTFRNDVSCEEILRSSNFSKKSVRKKISHDTCDGPTSNSSFSDSGAEDISSPQPLRATPINQSADRHRPILRSKSDISHRYSRGNMISTPRLQPQEPHSNEQLEQFFEQLGLEANDYRSLATPLSGSSSPIFFESVSSVDSAVIWGPDSGGTSGNHQRPSEQLSIVERNARIIKWLCNCRKAQLSTHSPS</sequence>
<evidence type="ECO:0000313" key="4">
    <source>
        <dbReference type="EMBL" id="KAK7789212.1"/>
    </source>
</evidence>
<proteinExistence type="inferred from homology"/>
<dbReference type="PANTHER" id="PTHR14758:SF1">
    <property type="entry name" value="CENTROSOME-ASSOCIATED FAM110 C-TERMINAL DOMAIN-CONTAINING PROTEIN"/>
    <property type="match status" value="1"/>
</dbReference>
<feature type="domain" description="Centrosome-associated FAM110 C-terminal" evidence="3">
    <location>
        <begin position="399"/>
        <end position="485"/>
    </location>
</feature>
<dbReference type="PANTHER" id="PTHR14758">
    <property type="entry name" value="AGAP005440-PA"/>
    <property type="match status" value="1"/>
</dbReference>
<evidence type="ECO:0000259" key="3">
    <source>
        <dbReference type="Pfam" id="PF14160"/>
    </source>
</evidence>
<protein>
    <recommendedName>
        <fullName evidence="3">Centrosome-associated FAM110 C-terminal domain-containing protein</fullName>
    </recommendedName>
</protein>
<feature type="compositionally biased region" description="Polar residues" evidence="2">
    <location>
        <begin position="248"/>
        <end position="257"/>
    </location>
</feature>
<feature type="compositionally biased region" description="Polar residues" evidence="2">
    <location>
        <begin position="337"/>
        <end position="346"/>
    </location>
</feature>
<dbReference type="AlphaFoldDB" id="A0AAN9V0B6"/>
<comment type="similarity">
    <text evidence="1">Belongs to the FAM110 family.</text>
</comment>
<evidence type="ECO:0000256" key="2">
    <source>
        <dbReference type="SAM" id="MobiDB-lite"/>
    </source>
</evidence>
<name>A0AAN9V0B6_9ORTH</name>
<accession>A0AAN9V0B6</accession>
<dbReference type="EMBL" id="JAZDUA010000807">
    <property type="protein sequence ID" value="KAK7789212.1"/>
    <property type="molecule type" value="Genomic_DNA"/>
</dbReference>
<dbReference type="InterPro" id="IPR025741">
    <property type="entry name" value="FAM110_C"/>
</dbReference>
<dbReference type="Pfam" id="PF14160">
    <property type="entry name" value="FAM110_C"/>
    <property type="match status" value="1"/>
</dbReference>
<organism evidence="4 5">
    <name type="scientific">Gryllus longicercus</name>
    <dbReference type="NCBI Taxonomy" id="2509291"/>
    <lineage>
        <taxon>Eukaryota</taxon>
        <taxon>Metazoa</taxon>
        <taxon>Ecdysozoa</taxon>
        <taxon>Arthropoda</taxon>
        <taxon>Hexapoda</taxon>
        <taxon>Insecta</taxon>
        <taxon>Pterygota</taxon>
        <taxon>Neoptera</taxon>
        <taxon>Polyneoptera</taxon>
        <taxon>Orthoptera</taxon>
        <taxon>Ensifera</taxon>
        <taxon>Gryllidea</taxon>
        <taxon>Grylloidea</taxon>
        <taxon>Gryllidae</taxon>
        <taxon>Gryllinae</taxon>
        <taxon>Gryllus</taxon>
    </lineage>
</organism>